<evidence type="ECO:0000313" key="5">
    <source>
        <dbReference type="Proteomes" id="UP000596742"/>
    </source>
</evidence>
<dbReference type="EMBL" id="UYJE01005688">
    <property type="protein sequence ID" value="VDI39412.1"/>
    <property type="molecule type" value="Genomic_DNA"/>
</dbReference>
<dbReference type="CDD" id="cd10229">
    <property type="entry name" value="ASKHA_NBD_HSP70_HSPA12"/>
    <property type="match status" value="1"/>
</dbReference>
<comment type="caution">
    <text evidence="4">The sequence shown here is derived from an EMBL/GenBank/DDBJ whole genome shotgun (WGS) entry which is preliminary data.</text>
</comment>
<accession>A0A8B6ET28</accession>
<reference evidence="4" key="1">
    <citation type="submission" date="2018-11" db="EMBL/GenBank/DDBJ databases">
        <authorList>
            <person name="Alioto T."/>
            <person name="Alioto T."/>
        </authorList>
    </citation>
    <scope>NUCLEOTIDE SEQUENCE</scope>
</reference>
<dbReference type="PANTHER" id="PTHR14187:SF5">
    <property type="entry name" value="HEAT SHOCK 70 KDA PROTEIN 12A"/>
    <property type="match status" value="1"/>
</dbReference>
<dbReference type="GO" id="GO:0005524">
    <property type="term" value="F:ATP binding"/>
    <property type="evidence" value="ECO:0007669"/>
    <property type="project" value="UniProtKB-KW"/>
</dbReference>
<gene>
    <name evidence="4" type="ORF">MGAL_10B050492</name>
</gene>
<dbReference type="PANTHER" id="PTHR14187">
    <property type="entry name" value="ALPHA KINASE/ELONGATION FACTOR 2 KINASE"/>
    <property type="match status" value="1"/>
</dbReference>
<organism evidence="4 5">
    <name type="scientific">Mytilus galloprovincialis</name>
    <name type="common">Mediterranean mussel</name>
    <dbReference type="NCBI Taxonomy" id="29158"/>
    <lineage>
        <taxon>Eukaryota</taxon>
        <taxon>Metazoa</taxon>
        <taxon>Spiralia</taxon>
        <taxon>Lophotrochozoa</taxon>
        <taxon>Mollusca</taxon>
        <taxon>Bivalvia</taxon>
        <taxon>Autobranchia</taxon>
        <taxon>Pteriomorphia</taxon>
        <taxon>Mytilida</taxon>
        <taxon>Mytiloidea</taxon>
        <taxon>Mytilidae</taxon>
        <taxon>Mytilinae</taxon>
        <taxon>Mytilus</taxon>
    </lineage>
</organism>
<dbReference type="SUPFAM" id="SSF53067">
    <property type="entry name" value="Actin-like ATPase domain"/>
    <property type="match status" value="2"/>
</dbReference>
<comment type="similarity">
    <text evidence="1">Belongs to the heat shock protein 70 family.</text>
</comment>
<name>A0A8B6ET28_MYTGA</name>
<evidence type="ECO:0000256" key="2">
    <source>
        <dbReference type="ARBA" id="ARBA00022741"/>
    </source>
</evidence>
<dbReference type="Pfam" id="PF00012">
    <property type="entry name" value="HSP70"/>
    <property type="match status" value="1"/>
</dbReference>
<dbReference type="AlphaFoldDB" id="A0A8B6ET28"/>
<dbReference type="InterPro" id="IPR043129">
    <property type="entry name" value="ATPase_NBD"/>
</dbReference>
<evidence type="ECO:0000256" key="1">
    <source>
        <dbReference type="ARBA" id="ARBA00007381"/>
    </source>
</evidence>
<sequence>MAGAGNKLFCAAIDFGTTYSGYAFSSKDDYTKEPTKINTNIWSGSKLLSLKAPTAVLLDSSQEFVAFGYEAENKYSELVADEEHEDYYYFHRFKMLLHERRITRDIKIKDELDKEMEALKVFQYAIQFLKDHLFKSISDKIKGIQENDLHYVLTVPAIWEDSAKQFMREAATRAGIKSGQLSIALEPEAASIYCQHLKTDRQGDAKEKNAFAQTIKAGMKYMVVDLGGGTADITVHQRYGDGSLKEVVPASGGPWGGKSIDEAFHSFLKRICGPKVMEELRKTELEDFIDLFREFETKKRSIRVDQTNKVVVTLPVALIELVKSHRGKMETALEQSPYGQAVSYSKQKLHISPDTFRDLFKSTTEALIKHLERMFRDDKLSDLENLIMVGGFSECELIQHRMKEKFGKHKKIIIPEEAGLAVLKGAVLYGHQPKAISARVLRRTYGIQSWPEWDPQMHPESKKVNLGGVNRCKDVFFKYVQVGQQVETGHEESQVFQALKPDERTLECTIYVSTDPNPRYVTDPSCQRLGNLIIPLPEIRAGQTLEIEETMVFGDTELLVRARDLHTGRVVETQFDLL</sequence>
<evidence type="ECO:0000313" key="4">
    <source>
        <dbReference type="EMBL" id="VDI39412.1"/>
    </source>
</evidence>
<dbReference type="InterPro" id="IPR013126">
    <property type="entry name" value="Hsp_70_fam"/>
</dbReference>
<dbReference type="Gene3D" id="3.30.420.40">
    <property type="match status" value="2"/>
</dbReference>
<protein>
    <recommendedName>
        <fullName evidence="6">Heat shock 70 kDa protein</fullName>
    </recommendedName>
</protein>
<evidence type="ECO:0000256" key="3">
    <source>
        <dbReference type="ARBA" id="ARBA00022840"/>
    </source>
</evidence>
<proteinExistence type="inferred from homology"/>
<dbReference type="Proteomes" id="UP000596742">
    <property type="component" value="Unassembled WGS sequence"/>
</dbReference>
<dbReference type="OrthoDB" id="2963168at2759"/>
<keyword evidence="3" id="KW-0067">ATP-binding</keyword>
<dbReference type="GO" id="GO:0140662">
    <property type="term" value="F:ATP-dependent protein folding chaperone"/>
    <property type="evidence" value="ECO:0007669"/>
    <property type="project" value="InterPro"/>
</dbReference>
<keyword evidence="5" id="KW-1185">Reference proteome</keyword>
<evidence type="ECO:0008006" key="6">
    <source>
        <dbReference type="Google" id="ProtNLM"/>
    </source>
</evidence>
<keyword evidence="2" id="KW-0547">Nucleotide-binding</keyword>